<name>A0A2T6ZM12_TUBBO</name>
<dbReference type="Proteomes" id="UP000244722">
    <property type="component" value="Unassembled WGS sequence"/>
</dbReference>
<sequence>MDIGVPSVRNLFRIKAERRLLWIAIGITSIPLHLLYNSAVYTSLAANDFFLTRVTSDHFDLGGYLNATEVFHSYRWTSRNATTGKEYGDIGYQTDSHDTQQFTSMLEGHNASTPSYQDLTPSRCANLYNRDFVSNRRNLFLITNYTSNSRFNNTLLSLQIVQGNESLPTSWMYPDSLFESGRCDGGMITSMVAKGHPWLVTLSTGEEVEVSGCKSEITDEKCKVQFSLGIMIAVICCNLVKACAMIITVVRSREPTLVTLGDAIDSFLRIPDPTTRGICFADRRFIDREWRRGWRTGPRQWKQMGVQRWWTSVSKTRWITCNFFFAIAIIATAVLLKFRLYNDGLNLKTDIRSMWSRGFGKVNSVSLLKTIHFRNIPESVLLANLPQTILSFLFLTYNSLFTCMLAGHEWSLLGHNHCTLRVTSPRPGQRSTYWLQVPYTYAIPLMTLSGLLHWLTSQSIFLARVEVSDQFGWEISSTINTVGYSCIAIIFVLTLCILALLAAGGMGFNSFSAEITTVGCCSAAISAACHSRGADAEGIVGKKVRWGDVGYGPNQGVKHLTFRVRRMWGSQYLGRYILGRGEGRNDL</sequence>
<dbReference type="PANTHER" id="PTHR35395:SF1">
    <property type="entry name" value="DUF6536 DOMAIN-CONTAINING PROTEIN"/>
    <property type="match status" value="1"/>
</dbReference>
<dbReference type="AlphaFoldDB" id="A0A2T6ZM12"/>
<feature type="domain" description="DUF6536" evidence="2">
    <location>
        <begin position="1"/>
        <end position="57"/>
    </location>
</feature>
<gene>
    <name evidence="3" type="ORF">B9Z19DRAFT_1052015</name>
</gene>
<dbReference type="OrthoDB" id="5429634at2759"/>
<evidence type="ECO:0000313" key="3">
    <source>
        <dbReference type="EMBL" id="PUU76464.1"/>
    </source>
</evidence>
<accession>A0A2T6ZM12</accession>
<keyword evidence="1" id="KW-0812">Transmembrane</keyword>
<comment type="caution">
    <text evidence="3">The sequence shown here is derived from an EMBL/GenBank/DDBJ whole genome shotgun (WGS) entry which is preliminary data.</text>
</comment>
<feature type="transmembrane region" description="Helical" evidence="1">
    <location>
        <begin position="226"/>
        <end position="250"/>
    </location>
</feature>
<evidence type="ECO:0000313" key="4">
    <source>
        <dbReference type="Proteomes" id="UP000244722"/>
    </source>
</evidence>
<keyword evidence="1" id="KW-0472">Membrane</keyword>
<organism evidence="3 4">
    <name type="scientific">Tuber borchii</name>
    <name type="common">White truffle</name>
    <dbReference type="NCBI Taxonomy" id="42251"/>
    <lineage>
        <taxon>Eukaryota</taxon>
        <taxon>Fungi</taxon>
        <taxon>Dikarya</taxon>
        <taxon>Ascomycota</taxon>
        <taxon>Pezizomycotina</taxon>
        <taxon>Pezizomycetes</taxon>
        <taxon>Pezizales</taxon>
        <taxon>Tuberaceae</taxon>
        <taxon>Tuber</taxon>
    </lineage>
</organism>
<feature type="transmembrane region" description="Helical" evidence="1">
    <location>
        <begin position="20"/>
        <end position="36"/>
    </location>
</feature>
<keyword evidence="4" id="KW-1185">Reference proteome</keyword>
<dbReference type="EMBL" id="NESQ01000188">
    <property type="protein sequence ID" value="PUU76464.1"/>
    <property type="molecule type" value="Genomic_DNA"/>
</dbReference>
<evidence type="ECO:0000256" key="1">
    <source>
        <dbReference type="SAM" id="Phobius"/>
    </source>
</evidence>
<dbReference type="Pfam" id="PF20163">
    <property type="entry name" value="DUF6536"/>
    <property type="match status" value="1"/>
</dbReference>
<dbReference type="InterPro" id="IPR046623">
    <property type="entry name" value="DUF6536"/>
</dbReference>
<evidence type="ECO:0000259" key="2">
    <source>
        <dbReference type="Pfam" id="PF20163"/>
    </source>
</evidence>
<feature type="transmembrane region" description="Helical" evidence="1">
    <location>
        <begin position="389"/>
        <end position="412"/>
    </location>
</feature>
<dbReference type="PANTHER" id="PTHR35395">
    <property type="entry name" value="DUF6536 DOMAIN-CONTAINING PROTEIN"/>
    <property type="match status" value="1"/>
</dbReference>
<feature type="transmembrane region" description="Helical" evidence="1">
    <location>
        <begin position="318"/>
        <end position="338"/>
    </location>
</feature>
<reference evidence="3 4" key="1">
    <citation type="submission" date="2017-04" db="EMBL/GenBank/DDBJ databases">
        <title>Draft genome sequence of Tuber borchii Vittad., a whitish edible truffle.</title>
        <authorList>
            <consortium name="DOE Joint Genome Institute"/>
            <person name="Murat C."/>
            <person name="Kuo A."/>
            <person name="Barry K.W."/>
            <person name="Clum A."/>
            <person name="Dockter R.B."/>
            <person name="Fauchery L."/>
            <person name="Iotti M."/>
            <person name="Kohler A."/>
            <person name="Labutti K."/>
            <person name="Lindquist E.A."/>
            <person name="Lipzen A."/>
            <person name="Ohm R.A."/>
            <person name="Wang M."/>
            <person name="Grigoriev I.V."/>
            <person name="Zambonelli A."/>
            <person name="Martin F.M."/>
        </authorList>
    </citation>
    <scope>NUCLEOTIDE SEQUENCE [LARGE SCALE GENOMIC DNA]</scope>
    <source>
        <strain evidence="3 4">Tbo3840</strain>
    </source>
</reference>
<keyword evidence="1" id="KW-1133">Transmembrane helix</keyword>
<protein>
    <recommendedName>
        <fullName evidence="2">DUF6536 domain-containing protein</fullName>
    </recommendedName>
</protein>
<dbReference type="STRING" id="42251.A0A2T6ZM12"/>
<feature type="transmembrane region" description="Helical" evidence="1">
    <location>
        <begin position="433"/>
        <end position="455"/>
    </location>
</feature>
<feature type="transmembrane region" description="Helical" evidence="1">
    <location>
        <begin position="482"/>
        <end position="503"/>
    </location>
</feature>
<proteinExistence type="predicted"/>